<dbReference type="GO" id="GO:1901170">
    <property type="term" value="P:naphthalene catabolic process"/>
    <property type="evidence" value="ECO:0007669"/>
    <property type="project" value="InterPro"/>
</dbReference>
<dbReference type="EC" id="5.99.1.4" evidence="1"/>
<dbReference type="Gene3D" id="3.40.30.10">
    <property type="entry name" value="Glutaredoxin"/>
    <property type="match status" value="1"/>
</dbReference>
<dbReference type="RefSeq" id="WP_046828228.1">
    <property type="nucleotide sequence ID" value="NZ_LBIA02000001.1"/>
</dbReference>
<dbReference type="AlphaFoldDB" id="A0A4U6BLN2"/>
<dbReference type="InterPro" id="IPR051924">
    <property type="entry name" value="GST_Kappa/NadH"/>
</dbReference>
<evidence type="ECO:0000313" key="5">
    <source>
        <dbReference type="Proteomes" id="UP000034832"/>
    </source>
</evidence>
<dbReference type="InterPro" id="IPR044087">
    <property type="entry name" value="NahD-like"/>
</dbReference>
<reference evidence="4" key="1">
    <citation type="submission" date="2019-04" db="EMBL/GenBank/DDBJ databases">
        <title>Whole genome sequencing of cave bacteria.</title>
        <authorList>
            <person name="Gan H.M."/>
            <person name="Barton H."/>
            <person name="Savka M.A."/>
        </authorList>
    </citation>
    <scope>NUCLEOTIDE SEQUENCE [LARGE SCALE GENOMIC DNA]</scope>
    <source>
        <strain evidence="4">LC387</strain>
    </source>
</reference>
<sequence length="199" mass="22158">MPKPVLDFWFDFASVYSFLASMRIAPLADAAGVSVRWRPFLLGPIFASQGMKDSPFNLFPVKGQHMIRDVQRTADEIGVGFRWPDAFPQSSVLASRVALVGLKDTWGEDFSRAVFHAEYAENRVISESHVIADILTKLKVPVDATFASAQADDIKTELRDLTADAAKRGFFGAPTFTTADGELFWGNDRLEQALRWAKK</sequence>
<keyword evidence="1 4" id="KW-0413">Isomerase</keyword>
<evidence type="ECO:0000259" key="3">
    <source>
        <dbReference type="Pfam" id="PF01323"/>
    </source>
</evidence>
<dbReference type="Pfam" id="PF01323">
    <property type="entry name" value="DSBA"/>
    <property type="match status" value="1"/>
</dbReference>
<evidence type="ECO:0000256" key="2">
    <source>
        <dbReference type="PIRSR" id="PIRSR006386-1"/>
    </source>
</evidence>
<keyword evidence="5" id="KW-1185">Reference proteome</keyword>
<protein>
    <recommendedName>
        <fullName evidence="1">2-hydroxychromene-2-carboxylate isomerase</fullName>
        <ecNumber evidence="1">5.99.1.4</ecNumber>
    </recommendedName>
</protein>
<feature type="active site" description="Nucleophile" evidence="2">
    <location>
        <position position="14"/>
    </location>
</feature>
<dbReference type="GO" id="GO:0004364">
    <property type="term" value="F:glutathione transferase activity"/>
    <property type="evidence" value="ECO:0007669"/>
    <property type="project" value="TreeGrafter"/>
</dbReference>
<dbReference type="PANTHER" id="PTHR42943">
    <property type="entry name" value="GLUTATHIONE S-TRANSFERASE KAPPA"/>
    <property type="match status" value="1"/>
</dbReference>
<name>A0A4U6BLN2_9BRAD</name>
<dbReference type="OrthoDB" id="5244108at2"/>
<dbReference type="GO" id="GO:0006749">
    <property type="term" value="P:glutathione metabolic process"/>
    <property type="evidence" value="ECO:0007669"/>
    <property type="project" value="TreeGrafter"/>
</dbReference>
<accession>A0A4U6BLN2</accession>
<evidence type="ECO:0000313" key="4">
    <source>
        <dbReference type="EMBL" id="TKT71169.1"/>
    </source>
</evidence>
<dbReference type="EMBL" id="LBIA02000001">
    <property type="protein sequence ID" value="TKT71169.1"/>
    <property type="molecule type" value="Genomic_DNA"/>
</dbReference>
<dbReference type="InterPro" id="IPR001853">
    <property type="entry name" value="DSBA-like_thioredoxin_dom"/>
</dbReference>
<comment type="caution">
    <text evidence="4">The sequence shown here is derived from an EMBL/GenBank/DDBJ whole genome shotgun (WGS) entry which is preliminary data.</text>
</comment>
<dbReference type="PANTHER" id="PTHR42943:SF2">
    <property type="entry name" value="GLUTATHIONE S-TRANSFERASE KAPPA 1"/>
    <property type="match status" value="1"/>
</dbReference>
<organism evidence="4 5">
    <name type="scientific">Afipia massiliensis</name>
    <dbReference type="NCBI Taxonomy" id="211460"/>
    <lineage>
        <taxon>Bacteria</taxon>
        <taxon>Pseudomonadati</taxon>
        <taxon>Pseudomonadota</taxon>
        <taxon>Alphaproteobacteria</taxon>
        <taxon>Hyphomicrobiales</taxon>
        <taxon>Nitrobacteraceae</taxon>
        <taxon>Afipia</taxon>
    </lineage>
</organism>
<dbReference type="CDD" id="cd03022">
    <property type="entry name" value="DsbA_HCCA_Iso"/>
    <property type="match status" value="1"/>
</dbReference>
<dbReference type="SUPFAM" id="SSF52833">
    <property type="entry name" value="Thioredoxin-like"/>
    <property type="match status" value="1"/>
</dbReference>
<dbReference type="GO" id="GO:0018845">
    <property type="term" value="F:2-hydroxychromene-2-carboxylate isomerase activity"/>
    <property type="evidence" value="ECO:0007669"/>
    <property type="project" value="UniProtKB-UniRule"/>
</dbReference>
<dbReference type="Proteomes" id="UP000034832">
    <property type="component" value="Unassembled WGS sequence"/>
</dbReference>
<dbReference type="InterPro" id="IPR014440">
    <property type="entry name" value="HCCAis_GSTk"/>
</dbReference>
<feature type="domain" description="DSBA-like thioredoxin" evidence="3">
    <location>
        <begin position="6"/>
        <end position="192"/>
    </location>
</feature>
<dbReference type="PIRSF" id="PIRSF006386">
    <property type="entry name" value="HCCAis_GSTk"/>
    <property type="match status" value="1"/>
</dbReference>
<dbReference type="InterPro" id="IPR036249">
    <property type="entry name" value="Thioredoxin-like_sf"/>
</dbReference>
<dbReference type="GO" id="GO:0004602">
    <property type="term" value="F:glutathione peroxidase activity"/>
    <property type="evidence" value="ECO:0007669"/>
    <property type="project" value="TreeGrafter"/>
</dbReference>
<comment type="similarity">
    <text evidence="1">Belongs to the GST superfamily. NadH family.</text>
</comment>
<proteinExistence type="inferred from homology"/>
<evidence type="ECO:0000256" key="1">
    <source>
        <dbReference type="PIRNR" id="PIRNR006386"/>
    </source>
</evidence>
<gene>
    <name evidence="4" type="ORF">YH63_006955</name>
</gene>
<comment type="catalytic activity">
    <reaction evidence="1">
        <text>2-hydroxychromene-2-carboxylate = (3E)-4-(2-hydroxyphenyl)-2-oxobut-3-enoate</text>
        <dbReference type="Rhea" id="RHEA:27401"/>
        <dbReference type="ChEBI" id="CHEBI:59350"/>
        <dbReference type="ChEBI" id="CHEBI:59353"/>
        <dbReference type="EC" id="5.99.1.4"/>
    </reaction>
</comment>